<feature type="region of interest" description="Disordered" evidence="1">
    <location>
        <begin position="841"/>
        <end position="864"/>
    </location>
</feature>
<dbReference type="GeneID" id="6085583"/>
<accession>B0E1A2</accession>
<dbReference type="PROSITE" id="PS50181">
    <property type="entry name" value="FBOX"/>
    <property type="match status" value="2"/>
</dbReference>
<dbReference type="Proteomes" id="UP000001194">
    <property type="component" value="Unassembled WGS sequence"/>
</dbReference>
<feature type="domain" description="F-box" evidence="2">
    <location>
        <begin position="4"/>
        <end position="35"/>
    </location>
</feature>
<dbReference type="InParanoid" id="B0E1A2"/>
<dbReference type="InterPro" id="IPR001810">
    <property type="entry name" value="F-box_dom"/>
</dbReference>
<organism evidence="4">
    <name type="scientific">Laccaria bicolor (strain S238N-H82 / ATCC MYA-4686)</name>
    <name type="common">Bicoloured deceiver</name>
    <name type="synonym">Laccaria laccata var. bicolor</name>
    <dbReference type="NCBI Taxonomy" id="486041"/>
    <lineage>
        <taxon>Eukaryota</taxon>
        <taxon>Fungi</taxon>
        <taxon>Dikarya</taxon>
        <taxon>Basidiomycota</taxon>
        <taxon>Agaricomycotina</taxon>
        <taxon>Agaricomycetes</taxon>
        <taxon>Agaricomycetidae</taxon>
        <taxon>Agaricales</taxon>
        <taxon>Agaricineae</taxon>
        <taxon>Hydnangiaceae</taxon>
        <taxon>Laccaria</taxon>
    </lineage>
</organism>
<dbReference type="EMBL" id="DS547165">
    <property type="protein sequence ID" value="EDQ99424.1"/>
    <property type="molecule type" value="Genomic_DNA"/>
</dbReference>
<dbReference type="HOGENOM" id="CLU_280066_0_0_1"/>
<gene>
    <name evidence="3" type="ORF">LACBIDRAFT_295992</name>
</gene>
<evidence type="ECO:0000313" key="4">
    <source>
        <dbReference type="Proteomes" id="UP000001194"/>
    </source>
</evidence>
<reference evidence="3 4" key="1">
    <citation type="journal article" date="2008" name="Nature">
        <title>The genome of Laccaria bicolor provides insights into mycorrhizal symbiosis.</title>
        <authorList>
            <person name="Martin F."/>
            <person name="Aerts A."/>
            <person name="Ahren D."/>
            <person name="Brun A."/>
            <person name="Danchin E.G.J."/>
            <person name="Duchaussoy F."/>
            <person name="Gibon J."/>
            <person name="Kohler A."/>
            <person name="Lindquist E."/>
            <person name="Pereda V."/>
            <person name="Salamov A."/>
            <person name="Shapiro H.J."/>
            <person name="Wuyts J."/>
            <person name="Blaudez D."/>
            <person name="Buee M."/>
            <person name="Brokstein P."/>
            <person name="Canbaeck B."/>
            <person name="Cohen D."/>
            <person name="Courty P.E."/>
            <person name="Coutinho P.M."/>
            <person name="Delaruelle C."/>
            <person name="Detter J.C."/>
            <person name="Deveau A."/>
            <person name="DiFazio S."/>
            <person name="Duplessis S."/>
            <person name="Fraissinet-Tachet L."/>
            <person name="Lucic E."/>
            <person name="Frey-Klett P."/>
            <person name="Fourrey C."/>
            <person name="Feussner I."/>
            <person name="Gay G."/>
            <person name="Grimwood J."/>
            <person name="Hoegger P.J."/>
            <person name="Jain P."/>
            <person name="Kilaru S."/>
            <person name="Labbe J."/>
            <person name="Lin Y.C."/>
            <person name="Legue V."/>
            <person name="Le Tacon F."/>
            <person name="Marmeisse R."/>
            <person name="Melayah D."/>
            <person name="Montanini B."/>
            <person name="Muratet M."/>
            <person name="Nehls U."/>
            <person name="Niculita-Hirzel H."/>
            <person name="Oudot-Le Secq M.P."/>
            <person name="Peter M."/>
            <person name="Quesneville H."/>
            <person name="Rajashekar B."/>
            <person name="Reich M."/>
            <person name="Rouhier N."/>
            <person name="Schmutz J."/>
            <person name="Yin T."/>
            <person name="Chalot M."/>
            <person name="Henrissat B."/>
            <person name="Kuees U."/>
            <person name="Lucas S."/>
            <person name="Van de Peer Y."/>
            <person name="Podila G.K."/>
            <person name="Polle A."/>
            <person name="Pukkila P.J."/>
            <person name="Richardson P.M."/>
            <person name="Rouze P."/>
            <person name="Sanders I.R."/>
            <person name="Stajich J.E."/>
            <person name="Tunlid A."/>
            <person name="Tuskan G."/>
            <person name="Grigoriev I.V."/>
        </authorList>
    </citation>
    <scope>NUCLEOTIDE SEQUENCE [LARGE SCALE GENOMIC DNA]</scope>
    <source>
        <strain evidence="4">S238N-H82 / ATCC MYA-4686</strain>
    </source>
</reference>
<evidence type="ECO:0000256" key="1">
    <source>
        <dbReference type="SAM" id="MobiDB-lite"/>
    </source>
</evidence>
<dbReference type="Pfam" id="PF00646">
    <property type="entry name" value="F-box"/>
    <property type="match status" value="1"/>
</dbReference>
<dbReference type="CDD" id="cd09917">
    <property type="entry name" value="F-box_SF"/>
    <property type="match status" value="2"/>
</dbReference>
<feature type="domain" description="F-box" evidence="2">
    <location>
        <begin position="604"/>
        <end position="649"/>
    </location>
</feature>
<evidence type="ECO:0000259" key="2">
    <source>
        <dbReference type="PROSITE" id="PS50181"/>
    </source>
</evidence>
<dbReference type="InterPro" id="IPR036047">
    <property type="entry name" value="F-box-like_dom_sf"/>
</dbReference>
<dbReference type="PANTHER" id="PTHR14381">
    <property type="entry name" value="DACTYLIN"/>
    <property type="match status" value="1"/>
</dbReference>
<proteinExistence type="predicted"/>
<dbReference type="KEGG" id="lbc:LACBIDRAFT_295992"/>
<dbReference type="GO" id="GO:0031146">
    <property type="term" value="P:SCF-dependent proteasomal ubiquitin-dependent protein catabolic process"/>
    <property type="evidence" value="ECO:0007669"/>
    <property type="project" value="TreeGrafter"/>
</dbReference>
<dbReference type="RefSeq" id="XP_001889975.1">
    <property type="nucleotide sequence ID" value="XM_001889940.1"/>
</dbReference>
<dbReference type="OrthoDB" id="2635672at2759"/>
<dbReference type="AlphaFoldDB" id="B0E1A2"/>
<name>B0E1A2_LACBS</name>
<dbReference type="InterPro" id="IPR052301">
    <property type="entry name" value="SCF_F-box/WD-repeat"/>
</dbReference>
<sequence length="1156" mass="130565">MDPPPKLTDLPTELLSLIFEYLDSDSLFCLSMTCRVLHYAALAAFFEGDDQKGLANGWVFLHRAPTARKTLQALRMALFVEKLNQIHYFLNPGLDNLLGEVRELRRLVARLLSVDEVRLHFLTFDYWLEDNPPLTSEERPTLDVDIWRKEFGSMLDQFLVKGCKELHITGGSRIRTIYTYPRETMKPVIPPTDVEQLRSKLASSFQLLKAREAKLASRTFFGALRRKFTSVFSNAVPAKTPLQATIPLEESAKPPPPVTGVPQPISSDPGVKSSLHKFYVHCEMLLQPPFLEWTLSTLQLNGECITTLSFKGIDIPWETWSDFFAALTFPSLSEFEITSRRFKRPQGPDFSCIESFLVRHPSITVLHLDGLLTLSTFPPAQESILPNVVKLTAHPAYISWLLSPPNSLPSLGSITISSEYSLRPYFDYAHFNDALVSIARNAGQVELGIQFRSEKGMDAWLQDHVDIGCEVSAVSQLTKIKNLAIYSSWCGDFSKRVAMLTRKLEAIVRRGGLITCTGQSVLHLNIEPADSLKFLFSENLAKLLSSFSRPSLIPPYLLVPTWAWNMSMDVRFINSIGCPLNHLFCLDQAFSYDSKSTMDTPPKLTKLLDLPNELLGLIVEYLDNDSLFLLSMACRALHYVALPAFFEQNDVKEPASGWVVVYKAPRQTLQALRMALFVEKLDQIHYYLNPELDRLLGEVRELRGLVARLPSVDQVKLHFSVFDSWLDRSPPIYAERPMLDVDVWRKEFGSMLDQFLVKGCKKLHVTGGSRVWTIYAHPRETMKPVTPLTRDVEQLRSRLASALQLSKAREEKVASRTFLGALRRKFTSLFCNAVPAKTPLQATTPLEEPAKPPPPVTADVHQPVSSDPGIKPSLHEFYVHCEMMLQPPFLEWTRSSLQHHRECITTLSFKCIDIPSETWSDFFAALTFPSLSEFEITSDLIVRPQGPEFPCIESFLSRHPSITLLHLHGLLIPCTLPPAQEGILPNLVKLTAHPAYITWLLSSPDSLPCLTSITISSEYYLTPDFDYTHFDDALISIARNAGQVELGIRFSSEKGVDAWLQDHVDIGREVSAVSQLTEIKNLAIHSFWFVEFSERTLEILPEFLALFPGLEHVRFVEQPEVNEQAMLLGGLVKAIALRCPRIKTVLINRLPLQSLV</sequence>
<dbReference type="SUPFAM" id="SSF81383">
    <property type="entry name" value="F-box domain"/>
    <property type="match status" value="2"/>
</dbReference>
<protein>
    <submittedName>
        <fullName evidence="3">Predicted protein</fullName>
    </submittedName>
</protein>
<evidence type="ECO:0000313" key="3">
    <source>
        <dbReference type="EMBL" id="EDQ99424.1"/>
    </source>
</evidence>
<dbReference type="SMART" id="SM00256">
    <property type="entry name" value="FBOX"/>
    <property type="match status" value="2"/>
</dbReference>
<keyword evidence="4" id="KW-1185">Reference proteome</keyword>
<dbReference type="PANTHER" id="PTHR14381:SF1">
    <property type="entry name" value="F-BOX_WD REPEAT-CONTAINING PROTEIN 4"/>
    <property type="match status" value="1"/>
</dbReference>
<dbReference type="GO" id="GO:0019005">
    <property type="term" value="C:SCF ubiquitin ligase complex"/>
    <property type="evidence" value="ECO:0007669"/>
    <property type="project" value="TreeGrafter"/>
</dbReference>
<dbReference type="Pfam" id="PF12937">
    <property type="entry name" value="F-box-like"/>
    <property type="match status" value="1"/>
</dbReference>